<evidence type="ECO:0000256" key="5">
    <source>
        <dbReference type="ARBA" id="ARBA00023163"/>
    </source>
</evidence>
<evidence type="ECO:0000313" key="11">
    <source>
        <dbReference type="Proteomes" id="UP000016933"/>
    </source>
</evidence>
<evidence type="ECO:0000256" key="6">
    <source>
        <dbReference type="ARBA" id="ARBA00023230"/>
    </source>
</evidence>
<comment type="subcellular location">
    <subcellularLocation>
        <location evidence="1">Nucleus</location>
    </subcellularLocation>
</comment>
<keyword evidence="6" id="KW-0834">Unfolded protein response</keyword>
<dbReference type="GO" id="GO:0003677">
    <property type="term" value="F:DNA binding"/>
    <property type="evidence" value="ECO:0007669"/>
    <property type="project" value="UniProtKB-KW"/>
</dbReference>
<dbReference type="PANTHER" id="PTHR46714">
    <property type="entry name" value="TRANSCRIPTIONAL ACTIVATOR HAC1"/>
    <property type="match status" value="1"/>
</dbReference>
<dbReference type="OrthoDB" id="674948at2759"/>
<organism evidence="10 11">
    <name type="scientific">Dothistroma septosporum (strain NZE10 / CBS 128990)</name>
    <name type="common">Red band needle blight fungus</name>
    <name type="synonym">Mycosphaerella pini</name>
    <dbReference type="NCBI Taxonomy" id="675120"/>
    <lineage>
        <taxon>Eukaryota</taxon>
        <taxon>Fungi</taxon>
        <taxon>Dikarya</taxon>
        <taxon>Ascomycota</taxon>
        <taxon>Pezizomycotina</taxon>
        <taxon>Dothideomycetes</taxon>
        <taxon>Dothideomycetidae</taxon>
        <taxon>Mycosphaerellales</taxon>
        <taxon>Mycosphaerellaceae</taxon>
        <taxon>Dothistroma</taxon>
    </lineage>
</organism>
<feature type="domain" description="BZIP" evidence="9">
    <location>
        <begin position="97"/>
        <end position="111"/>
    </location>
</feature>
<feature type="compositionally biased region" description="Basic and acidic residues" evidence="8">
    <location>
        <begin position="380"/>
        <end position="402"/>
    </location>
</feature>
<keyword evidence="7" id="KW-0539">Nucleus</keyword>
<evidence type="ECO:0000256" key="3">
    <source>
        <dbReference type="ARBA" id="ARBA00023015"/>
    </source>
</evidence>
<dbReference type="PROSITE" id="PS00036">
    <property type="entry name" value="BZIP_BASIC"/>
    <property type="match status" value="1"/>
</dbReference>
<dbReference type="AlphaFoldDB" id="N1PKQ3"/>
<feature type="compositionally biased region" description="Basic and acidic residues" evidence="8">
    <location>
        <begin position="85"/>
        <end position="95"/>
    </location>
</feature>
<dbReference type="InterPro" id="IPR046347">
    <property type="entry name" value="bZIP_sf"/>
</dbReference>
<dbReference type="GO" id="GO:0045944">
    <property type="term" value="P:positive regulation of transcription by RNA polymerase II"/>
    <property type="evidence" value="ECO:0007669"/>
    <property type="project" value="InterPro"/>
</dbReference>
<reference evidence="11" key="1">
    <citation type="journal article" date="2012" name="PLoS Genet.">
        <title>The genomes of the fungal plant pathogens Cladosporium fulvum and Dothistroma septosporum reveal adaptation to different hosts and lifestyles but also signatures of common ancestry.</title>
        <authorList>
            <person name="de Wit P.J.G.M."/>
            <person name="van der Burgt A."/>
            <person name="Oekmen B."/>
            <person name="Stergiopoulos I."/>
            <person name="Abd-Elsalam K.A."/>
            <person name="Aerts A.L."/>
            <person name="Bahkali A.H."/>
            <person name="Beenen H.G."/>
            <person name="Chettri P."/>
            <person name="Cox M.P."/>
            <person name="Datema E."/>
            <person name="de Vries R.P."/>
            <person name="Dhillon B."/>
            <person name="Ganley A.R."/>
            <person name="Griffiths S.A."/>
            <person name="Guo Y."/>
            <person name="Hamelin R.C."/>
            <person name="Henrissat B."/>
            <person name="Kabir M.S."/>
            <person name="Jashni M.K."/>
            <person name="Kema G."/>
            <person name="Klaubauf S."/>
            <person name="Lapidus A."/>
            <person name="Levasseur A."/>
            <person name="Lindquist E."/>
            <person name="Mehrabi R."/>
            <person name="Ohm R.A."/>
            <person name="Owen T.J."/>
            <person name="Salamov A."/>
            <person name="Schwelm A."/>
            <person name="Schijlen E."/>
            <person name="Sun H."/>
            <person name="van den Burg H.A."/>
            <person name="van Ham R.C.H.J."/>
            <person name="Zhang S."/>
            <person name="Goodwin S.B."/>
            <person name="Grigoriev I.V."/>
            <person name="Collemare J."/>
            <person name="Bradshaw R.E."/>
        </authorList>
    </citation>
    <scope>NUCLEOTIDE SEQUENCE [LARGE SCALE GENOMIC DNA]</scope>
    <source>
        <strain evidence="11">NZE10 / CBS 128990</strain>
    </source>
</reference>
<comment type="similarity">
    <text evidence="2">Belongs to the bZIP family.</text>
</comment>
<feature type="region of interest" description="Disordered" evidence="8">
    <location>
        <begin position="371"/>
        <end position="402"/>
    </location>
</feature>
<dbReference type="SUPFAM" id="SSF57959">
    <property type="entry name" value="Leucine zipper domain"/>
    <property type="match status" value="1"/>
</dbReference>
<evidence type="ECO:0000256" key="7">
    <source>
        <dbReference type="ARBA" id="ARBA00023242"/>
    </source>
</evidence>
<dbReference type="GO" id="GO:0005634">
    <property type="term" value="C:nucleus"/>
    <property type="evidence" value="ECO:0007669"/>
    <property type="project" value="UniProtKB-SubCell"/>
</dbReference>
<sequence>METISLPQHHSPLDTMSSSAEPTTFLKMEDLHQPSSSPAPFDHTALSQASPPPVIVQSKPAKKRKSWGQELPEPKTALPPRKRAKTDDEKEQRRIERIKRNRAAAHNSRERKRQETETLAVANARLQAELDAYKKLHGPLPAHIILPEVTLSTVDEDAFTPAATATTPAPSLVESHGSIHDAPSPASPSESIFSHPTIKQEPLDNAYTILPPPAFDNLDSKSSLLSPLDLTQHSAAMLCDLQCQSSRQSSSTTSRASWWTTLFLYLMNINIQTCYRTLLVALWTLSPSRMARLMQVSQIRSTSRSTISSMTPRLLRLTPGRLARLNAATGPSAPQRGANALARQSPDEVQRARAELIARQAQADQIRMALSEQLQGAGRGTEDHTMADDGDENHGVRSDQLS</sequence>
<keyword evidence="11" id="KW-1185">Reference proteome</keyword>
<dbReference type="OMA" id="ISTTARW"/>
<evidence type="ECO:0000256" key="8">
    <source>
        <dbReference type="SAM" id="MobiDB-lite"/>
    </source>
</evidence>
<dbReference type="GO" id="GO:0000981">
    <property type="term" value="F:DNA-binding transcription factor activity, RNA polymerase II-specific"/>
    <property type="evidence" value="ECO:0007669"/>
    <property type="project" value="InterPro"/>
</dbReference>
<dbReference type="InterPro" id="IPR004827">
    <property type="entry name" value="bZIP"/>
</dbReference>
<dbReference type="SMART" id="SM00338">
    <property type="entry name" value="BRLZ"/>
    <property type="match status" value="1"/>
</dbReference>
<evidence type="ECO:0000313" key="10">
    <source>
        <dbReference type="EMBL" id="EME41891.1"/>
    </source>
</evidence>
<reference evidence="10 11" key="2">
    <citation type="journal article" date="2012" name="PLoS Pathog.">
        <title>Diverse lifestyles and strategies of plant pathogenesis encoded in the genomes of eighteen Dothideomycetes fungi.</title>
        <authorList>
            <person name="Ohm R.A."/>
            <person name="Feau N."/>
            <person name="Henrissat B."/>
            <person name="Schoch C.L."/>
            <person name="Horwitz B.A."/>
            <person name="Barry K.W."/>
            <person name="Condon B.J."/>
            <person name="Copeland A.C."/>
            <person name="Dhillon B."/>
            <person name="Glaser F."/>
            <person name="Hesse C.N."/>
            <person name="Kosti I."/>
            <person name="LaButti K."/>
            <person name="Lindquist E.A."/>
            <person name="Lucas S."/>
            <person name="Salamov A.A."/>
            <person name="Bradshaw R.E."/>
            <person name="Ciuffetti L."/>
            <person name="Hamelin R.C."/>
            <person name="Kema G.H.J."/>
            <person name="Lawrence C."/>
            <person name="Scott J.A."/>
            <person name="Spatafora J.W."/>
            <person name="Turgeon B.G."/>
            <person name="de Wit P.J.G.M."/>
            <person name="Zhong S."/>
            <person name="Goodwin S.B."/>
            <person name="Grigoriev I.V."/>
        </authorList>
    </citation>
    <scope>NUCLEOTIDE SEQUENCE [LARGE SCALE GENOMIC DNA]</scope>
    <source>
        <strain evidence="11">NZE10 / CBS 128990</strain>
    </source>
</reference>
<evidence type="ECO:0000256" key="1">
    <source>
        <dbReference type="ARBA" id="ARBA00004123"/>
    </source>
</evidence>
<dbReference type="STRING" id="675120.N1PKQ3"/>
<dbReference type="eggNOG" id="ENOG502S526">
    <property type="taxonomic scope" value="Eukaryota"/>
</dbReference>
<feature type="compositionally biased region" description="Polar residues" evidence="8">
    <location>
        <begin position="1"/>
        <end position="22"/>
    </location>
</feature>
<keyword evidence="4" id="KW-0238">DNA-binding</keyword>
<dbReference type="Proteomes" id="UP000016933">
    <property type="component" value="Unassembled WGS sequence"/>
</dbReference>
<dbReference type="InterPro" id="IPR044280">
    <property type="entry name" value="Hac1/HY5"/>
</dbReference>
<feature type="region of interest" description="Disordered" evidence="8">
    <location>
        <begin position="1"/>
        <end position="116"/>
    </location>
</feature>
<dbReference type="HOGENOM" id="CLU_685160_0_0_1"/>
<evidence type="ECO:0000256" key="2">
    <source>
        <dbReference type="ARBA" id="ARBA00007163"/>
    </source>
</evidence>
<evidence type="ECO:0000256" key="4">
    <source>
        <dbReference type="ARBA" id="ARBA00023125"/>
    </source>
</evidence>
<proteinExistence type="inferred from homology"/>
<accession>N1PKQ3</accession>
<protein>
    <recommendedName>
        <fullName evidence="9">BZIP domain-containing protein</fullName>
    </recommendedName>
</protein>
<gene>
    <name evidence="10" type="ORF">DOTSEDRAFT_46768</name>
</gene>
<dbReference type="PANTHER" id="PTHR46714:SF6">
    <property type="entry name" value="TRANSCRIPTIONAL ACTIVATOR HAC1"/>
    <property type="match status" value="1"/>
</dbReference>
<name>N1PKQ3_DOTSN</name>
<dbReference type="EMBL" id="KB446542">
    <property type="protein sequence ID" value="EME41891.1"/>
    <property type="molecule type" value="Genomic_DNA"/>
</dbReference>
<feature type="region of interest" description="Disordered" evidence="8">
    <location>
        <begin position="166"/>
        <end position="193"/>
    </location>
</feature>
<keyword evidence="5" id="KW-0804">Transcription</keyword>
<evidence type="ECO:0000259" key="9">
    <source>
        <dbReference type="PROSITE" id="PS00036"/>
    </source>
</evidence>
<keyword evidence="3" id="KW-0805">Transcription regulation</keyword>
<dbReference type="GO" id="GO:0006986">
    <property type="term" value="P:response to unfolded protein"/>
    <property type="evidence" value="ECO:0007669"/>
    <property type="project" value="UniProtKB-KW"/>
</dbReference>